<feature type="compositionally biased region" description="Basic and acidic residues" evidence="1">
    <location>
        <begin position="160"/>
        <end position="174"/>
    </location>
</feature>
<reference evidence="2 3" key="1">
    <citation type="journal article" date="2018" name="Mol. Plant">
        <title>The genome of Artemisia annua provides insight into the evolution of Asteraceae family and artemisinin biosynthesis.</title>
        <authorList>
            <person name="Shen Q."/>
            <person name="Zhang L."/>
            <person name="Liao Z."/>
            <person name="Wang S."/>
            <person name="Yan T."/>
            <person name="Shi P."/>
            <person name="Liu M."/>
            <person name="Fu X."/>
            <person name="Pan Q."/>
            <person name="Wang Y."/>
            <person name="Lv Z."/>
            <person name="Lu X."/>
            <person name="Zhang F."/>
            <person name="Jiang W."/>
            <person name="Ma Y."/>
            <person name="Chen M."/>
            <person name="Hao X."/>
            <person name="Li L."/>
            <person name="Tang Y."/>
            <person name="Lv G."/>
            <person name="Zhou Y."/>
            <person name="Sun X."/>
            <person name="Brodelius P.E."/>
            <person name="Rose J.K.C."/>
            <person name="Tang K."/>
        </authorList>
    </citation>
    <scope>NUCLEOTIDE SEQUENCE [LARGE SCALE GENOMIC DNA]</scope>
    <source>
        <strain evidence="3">cv. Huhao1</strain>
        <tissue evidence="2">Leaf</tissue>
    </source>
</reference>
<name>A0A2U1N0H5_ARTAN</name>
<evidence type="ECO:0000313" key="2">
    <source>
        <dbReference type="EMBL" id="PWA67012.1"/>
    </source>
</evidence>
<comment type="caution">
    <text evidence="2">The sequence shown here is derived from an EMBL/GenBank/DDBJ whole genome shotgun (WGS) entry which is preliminary data.</text>
</comment>
<dbReference type="EMBL" id="PKPP01003915">
    <property type="protein sequence ID" value="PWA67012.1"/>
    <property type="molecule type" value="Genomic_DNA"/>
</dbReference>
<dbReference type="STRING" id="35608.A0A2U1N0H5"/>
<evidence type="ECO:0000256" key="1">
    <source>
        <dbReference type="SAM" id="MobiDB-lite"/>
    </source>
</evidence>
<evidence type="ECO:0000313" key="3">
    <source>
        <dbReference type="Proteomes" id="UP000245207"/>
    </source>
</evidence>
<feature type="region of interest" description="Disordered" evidence="1">
    <location>
        <begin position="138"/>
        <end position="174"/>
    </location>
</feature>
<dbReference type="OrthoDB" id="342981at2759"/>
<keyword evidence="3" id="KW-1185">Reference proteome</keyword>
<proteinExistence type="predicted"/>
<protein>
    <submittedName>
        <fullName evidence="2">SNARE-complex protein Syntaxin-18 N-terminal</fullName>
    </submittedName>
</protein>
<dbReference type="Proteomes" id="UP000245207">
    <property type="component" value="Unassembled WGS sequence"/>
</dbReference>
<sequence>MEFYKNSDLKLKKYLHIVLKDGQSWYCSTSSWKNRKSSMTGKGIRHGDTSAHAHSSYCVSISSENNEPAHYKLKIEAFLLLSEARINKCESDFAIPRFAESVLLLPVLILSEKLHSVTSQFDELRAVCFQKAINRAMPRRKPKRAPEKTSTDISYSSNSRESRESTSETIDHGEILAEPMKVQQQLLVDETRALQDVVIAYGFNKIEKQTPESIKPVPLNQFRSYKTNYEVKNGKL</sequence>
<accession>A0A2U1N0H5</accession>
<gene>
    <name evidence="2" type="ORF">CTI12_AA322670</name>
</gene>
<organism evidence="2 3">
    <name type="scientific">Artemisia annua</name>
    <name type="common">Sweet wormwood</name>
    <dbReference type="NCBI Taxonomy" id="35608"/>
    <lineage>
        <taxon>Eukaryota</taxon>
        <taxon>Viridiplantae</taxon>
        <taxon>Streptophyta</taxon>
        <taxon>Embryophyta</taxon>
        <taxon>Tracheophyta</taxon>
        <taxon>Spermatophyta</taxon>
        <taxon>Magnoliopsida</taxon>
        <taxon>eudicotyledons</taxon>
        <taxon>Gunneridae</taxon>
        <taxon>Pentapetalae</taxon>
        <taxon>asterids</taxon>
        <taxon>campanulids</taxon>
        <taxon>Asterales</taxon>
        <taxon>Asteraceae</taxon>
        <taxon>Asteroideae</taxon>
        <taxon>Anthemideae</taxon>
        <taxon>Artemisiinae</taxon>
        <taxon>Artemisia</taxon>
    </lineage>
</organism>
<dbReference type="AlphaFoldDB" id="A0A2U1N0H5"/>